<dbReference type="PANTHER" id="PTHR47962">
    <property type="entry name" value="ATP-DEPENDENT HELICASE LHR-RELATED-RELATED"/>
    <property type="match status" value="1"/>
</dbReference>
<sequence>MTGARAPGAHVVPDAASTAFEALAEPVRRWIWRQGWTALREVQEMAVPAILAGGDVILSARTAAGKTEAAFLPLLTRVLPRLDGGRPGFAILYVCPLKALINDQHRRLEGLLQACDVPLHRWHGDVPADAKRKARERPQGVVLITPESLEATLVRRGPDAARLFGALDAVVVDELHAFVGTERGRQLQSLLTRVEVACGRDHVDRVGLSATLGDMRLAREALRPGAPDSVRLVESREGGADLLLQVRGYERPPRNGTGSEAADARREGAPDADGPERAEPVKPAPDANGADEPIASHLFEVLRGRRNLLFAGSRQRVEVYADRLRALAEDARLPNEFFAHHGNLARAEREAVETRLREDGRPTTAVATTTLELGIDIGDVESVAQIGPGPSVSSLRQRLGRSGRRPGMPSVLRIYVAEEAAGPTLHPADRLRLDLVQAVATVDLLLERWCEPPRVGGLHLSTLTHQVLALVAQTGGLRPDAAWRTLCGRGPFRNVSRDLFVELLRAIARPEAALVEMSPDGLLMLGPAGERLAEGHQFYAVFQTDEEYRVMVVGGKVLGTVPLDLTLAPGQTIIFNGRRWRIESLDARAKVVVVAPTKSALPPRFGGGWSGVHDAVAAAMRRCLSGPGMPAYLDAGARALLDQGRAAFLGYGLDGTCIVEVGRDCTVLPWVGAAKLETLALTLLARNLQATPYGHAVEVRGCSAGDLRAVLTDIAGSPPPDAGALAGLAAKPVREKYDGYLTDALLARSLAVERLEADAVPDVARRILEPGA</sequence>
<evidence type="ECO:0000313" key="6">
    <source>
        <dbReference type="EMBL" id="MET3865233.1"/>
    </source>
</evidence>
<feature type="region of interest" description="Disordered" evidence="3">
    <location>
        <begin position="246"/>
        <end position="291"/>
    </location>
</feature>
<dbReference type="PROSITE" id="PS51194">
    <property type="entry name" value="HELICASE_CTER"/>
    <property type="match status" value="1"/>
</dbReference>
<dbReference type="InterPro" id="IPR011545">
    <property type="entry name" value="DEAD/DEAH_box_helicase_dom"/>
</dbReference>
<dbReference type="SMART" id="SM00490">
    <property type="entry name" value="HELICc"/>
    <property type="match status" value="1"/>
</dbReference>
<comment type="caution">
    <text evidence="6">The sequence shown here is derived from an EMBL/GenBank/DDBJ whole genome shotgun (WGS) entry which is preliminary data.</text>
</comment>
<dbReference type="Pfam" id="PF00271">
    <property type="entry name" value="Helicase_C"/>
    <property type="match status" value="1"/>
</dbReference>
<gene>
    <name evidence="6" type="ORF">ABIC20_002542</name>
</gene>
<evidence type="ECO:0000259" key="4">
    <source>
        <dbReference type="PROSITE" id="PS51192"/>
    </source>
</evidence>
<keyword evidence="7" id="KW-1185">Reference proteome</keyword>
<dbReference type="InterPro" id="IPR014001">
    <property type="entry name" value="Helicase_ATP-bd"/>
</dbReference>
<keyword evidence="1" id="KW-0547">Nucleotide-binding</keyword>
<accession>A0ABV2NFL1</accession>
<keyword evidence="6" id="KW-0378">Hydrolase</keyword>
<evidence type="ECO:0000256" key="3">
    <source>
        <dbReference type="SAM" id="MobiDB-lite"/>
    </source>
</evidence>
<name>A0ABV2NFL1_9HYPH</name>
<dbReference type="InterPro" id="IPR052511">
    <property type="entry name" value="ATP-dep_Helicase"/>
</dbReference>
<evidence type="ECO:0000256" key="1">
    <source>
        <dbReference type="ARBA" id="ARBA00022741"/>
    </source>
</evidence>
<dbReference type="PROSITE" id="PS51192">
    <property type="entry name" value="HELICASE_ATP_BIND_1"/>
    <property type="match status" value="1"/>
</dbReference>
<dbReference type="InterPro" id="IPR001650">
    <property type="entry name" value="Helicase_C-like"/>
</dbReference>
<feature type="domain" description="Helicase ATP-binding" evidence="4">
    <location>
        <begin position="47"/>
        <end position="230"/>
    </location>
</feature>
<dbReference type="SMART" id="SM00487">
    <property type="entry name" value="DEXDc"/>
    <property type="match status" value="1"/>
</dbReference>
<evidence type="ECO:0000313" key="7">
    <source>
        <dbReference type="Proteomes" id="UP001549119"/>
    </source>
</evidence>
<proteinExistence type="predicted"/>
<dbReference type="PANTHER" id="PTHR47962:SF5">
    <property type="entry name" value="ATP-DEPENDENT HELICASE LHR-RELATED"/>
    <property type="match status" value="1"/>
</dbReference>
<dbReference type="EC" id="3.6.4.-" evidence="6"/>
<feature type="domain" description="Helicase C-terminal" evidence="5">
    <location>
        <begin position="293"/>
        <end position="447"/>
    </location>
</feature>
<dbReference type="RefSeq" id="WP_312892914.1">
    <property type="nucleotide sequence ID" value="NZ_JBEPNV010000001.1"/>
</dbReference>
<keyword evidence="2" id="KW-0067">ATP-binding</keyword>
<dbReference type="InterPro" id="IPR027417">
    <property type="entry name" value="P-loop_NTPase"/>
</dbReference>
<organism evidence="6 7">
    <name type="scientific">Methylobacterium radiotolerans</name>
    <dbReference type="NCBI Taxonomy" id="31998"/>
    <lineage>
        <taxon>Bacteria</taxon>
        <taxon>Pseudomonadati</taxon>
        <taxon>Pseudomonadota</taxon>
        <taxon>Alphaproteobacteria</taxon>
        <taxon>Hyphomicrobiales</taxon>
        <taxon>Methylobacteriaceae</taxon>
        <taxon>Methylobacterium</taxon>
    </lineage>
</organism>
<evidence type="ECO:0000259" key="5">
    <source>
        <dbReference type="PROSITE" id="PS51194"/>
    </source>
</evidence>
<dbReference type="GO" id="GO:0016787">
    <property type="term" value="F:hydrolase activity"/>
    <property type="evidence" value="ECO:0007669"/>
    <property type="project" value="UniProtKB-KW"/>
</dbReference>
<protein>
    <submittedName>
        <fullName evidence="6">ATP-dependent Lhr-like helicase</fullName>
        <ecNumber evidence="6">3.6.4.-</ecNumber>
    </submittedName>
</protein>
<dbReference type="Pfam" id="PF00270">
    <property type="entry name" value="DEAD"/>
    <property type="match status" value="1"/>
</dbReference>
<dbReference type="Gene3D" id="3.40.50.300">
    <property type="entry name" value="P-loop containing nucleotide triphosphate hydrolases"/>
    <property type="match status" value="2"/>
</dbReference>
<dbReference type="SUPFAM" id="SSF52540">
    <property type="entry name" value="P-loop containing nucleoside triphosphate hydrolases"/>
    <property type="match status" value="1"/>
</dbReference>
<dbReference type="Proteomes" id="UP001549119">
    <property type="component" value="Unassembled WGS sequence"/>
</dbReference>
<feature type="compositionally biased region" description="Basic and acidic residues" evidence="3">
    <location>
        <begin position="262"/>
        <end position="280"/>
    </location>
</feature>
<evidence type="ECO:0000256" key="2">
    <source>
        <dbReference type="ARBA" id="ARBA00022840"/>
    </source>
</evidence>
<reference evidence="6 7" key="1">
    <citation type="submission" date="2024-06" db="EMBL/GenBank/DDBJ databases">
        <title>Genomics of switchgrass bacterial isolates.</title>
        <authorList>
            <person name="Shade A."/>
        </authorList>
    </citation>
    <scope>NUCLEOTIDE SEQUENCE [LARGE SCALE GENOMIC DNA]</scope>
    <source>
        <strain evidence="6 7">PvP084</strain>
    </source>
</reference>
<dbReference type="EMBL" id="JBEPNW010000002">
    <property type="protein sequence ID" value="MET3865233.1"/>
    <property type="molecule type" value="Genomic_DNA"/>
</dbReference>